<dbReference type="Gene3D" id="3.30.450.40">
    <property type="match status" value="1"/>
</dbReference>
<dbReference type="PROSITE" id="PS50110">
    <property type="entry name" value="RESPONSE_REGULATORY"/>
    <property type="match status" value="1"/>
</dbReference>
<dbReference type="Pfam" id="PF00512">
    <property type="entry name" value="HisKA"/>
    <property type="match status" value="1"/>
</dbReference>
<dbReference type="SMART" id="SM00448">
    <property type="entry name" value="REC"/>
    <property type="match status" value="1"/>
</dbReference>
<dbReference type="SMART" id="SM00388">
    <property type="entry name" value="HisKA"/>
    <property type="match status" value="1"/>
</dbReference>
<organism evidence="6 7">
    <name type="scientific">Tothia fuscella</name>
    <dbReference type="NCBI Taxonomy" id="1048955"/>
    <lineage>
        <taxon>Eukaryota</taxon>
        <taxon>Fungi</taxon>
        <taxon>Dikarya</taxon>
        <taxon>Ascomycota</taxon>
        <taxon>Pezizomycotina</taxon>
        <taxon>Dothideomycetes</taxon>
        <taxon>Pleosporomycetidae</taxon>
        <taxon>Venturiales</taxon>
        <taxon>Cylindrosympodiaceae</taxon>
        <taxon>Tothia</taxon>
    </lineage>
</organism>
<evidence type="ECO:0000256" key="2">
    <source>
        <dbReference type="PROSITE-ProRule" id="PRU00169"/>
    </source>
</evidence>
<dbReference type="PANTHER" id="PTHR43719:SF11">
    <property type="entry name" value="HISTIDINE KINASE_RESPONSE REGULATOR, PUTATIVE-RELATED"/>
    <property type="match status" value="1"/>
</dbReference>
<dbReference type="InterPro" id="IPR003661">
    <property type="entry name" value="HisK_dim/P_dom"/>
</dbReference>
<feature type="modified residue" description="4-aspartylphosphate" evidence="2">
    <location>
        <position position="1093"/>
    </location>
</feature>
<dbReference type="InterPro" id="IPR001789">
    <property type="entry name" value="Sig_transdc_resp-reg_receiver"/>
</dbReference>
<dbReference type="SUPFAM" id="SSF55781">
    <property type="entry name" value="GAF domain-like"/>
    <property type="match status" value="1"/>
</dbReference>
<dbReference type="Proteomes" id="UP000800235">
    <property type="component" value="Unassembled WGS sequence"/>
</dbReference>
<feature type="compositionally biased region" description="Polar residues" evidence="3">
    <location>
        <begin position="301"/>
        <end position="313"/>
    </location>
</feature>
<feature type="compositionally biased region" description="Polar residues" evidence="3">
    <location>
        <begin position="618"/>
        <end position="629"/>
    </location>
</feature>
<dbReference type="InterPro" id="IPR036097">
    <property type="entry name" value="HisK_dim/P_sf"/>
</dbReference>
<evidence type="ECO:0000256" key="1">
    <source>
        <dbReference type="ARBA" id="ARBA00022553"/>
    </source>
</evidence>
<evidence type="ECO:0000259" key="4">
    <source>
        <dbReference type="PROSITE" id="PS50109"/>
    </source>
</evidence>
<dbReference type="FunFam" id="1.10.287.130:FF:000023">
    <property type="entry name" value="Sensor histidine kinase/response regulator, putative"/>
    <property type="match status" value="1"/>
</dbReference>
<keyword evidence="1 2" id="KW-0597">Phosphoprotein</keyword>
<dbReference type="CDD" id="cd00082">
    <property type="entry name" value="HisKA"/>
    <property type="match status" value="1"/>
</dbReference>
<proteinExistence type="predicted"/>
<dbReference type="SMART" id="SM00387">
    <property type="entry name" value="HATPase_c"/>
    <property type="match status" value="1"/>
</dbReference>
<feature type="region of interest" description="Disordered" evidence="3">
    <location>
        <begin position="238"/>
        <end position="289"/>
    </location>
</feature>
<keyword evidence="7" id="KW-1185">Reference proteome</keyword>
<comment type="caution">
    <text evidence="6">The sequence shown here is derived from an EMBL/GenBank/DDBJ whole genome shotgun (WGS) entry which is preliminary data.</text>
</comment>
<feature type="domain" description="Response regulatory" evidence="5">
    <location>
        <begin position="1042"/>
        <end position="1163"/>
    </location>
</feature>
<dbReference type="CDD" id="cd16922">
    <property type="entry name" value="HATPase_EvgS-ArcB-TorS-like"/>
    <property type="match status" value="1"/>
</dbReference>
<dbReference type="InterPro" id="IPR011006">
    <property type="entry name" value="CheY-like_superfamily"/>
</dbReference>
<dbReference type="PRINTS" id="PR00344">
    <property type="entry name" value="BCTRLSENSOR"/>
</dbReference>
<dbReference type="InterPro" id="IPR050956">
    <property type="entry name" value="2C_system_His_kinase"/>
</dbReference>
<dbReference type="SUPFAM" id="SSF52172">
    <property type="entry name" value="CheY-like"/>
    <property type="match status" value="1"/>
</dbReference>
<dbReference type="Pfam" id="PF00072">
    <property type="entry name" value="Response_reg"/>
    <property type="match status" value="1"/>
</dbReference>
<evidence type="ECO:0008006" key="8">
    <source>
        <dbReference type="Google" id="ProtNLM"/>
    </source>
</evidence>
<feature type="region of interest" description="Disordered" evidence="3">
    <location>
        <begin position="440"/>
        <end position="462"/>
    </location>
</feature>
<dbReference type="GO" id="GO:0000155">
    <property type="term" value="F:phosphorelay sensor kinase activity"/>
    <property type="evidence" value="ECO:0007669"/>
    <property type="project" value="InterPro"/>
</dbReference>
<dbReference type="InterPro" id="IPR036890">
    <property type="entry name" value="HATPase_C_sf"/>
</dbReference>
<accession>A0A9P4TW28</accession>
<feature type="domain" description="Histidine kinase" evidence="4">
    <location>
        <begin position="545"/>
        <end position="816"/>
    </location>
</feature>
<dbReference type="PROSITE" id="PS50109">
    <property type="entry name" value="HIS_KIN"/>
    <property type="match status" value="1"/>
</dbReference>
<evidence type="ECO:0000259" key="5">
    <source>
        <dbReference type="PROSITE" id="PS50110"/>
    </source>
</evidence>
<dbReference type="AlphaFoldDB" id="A0A9P4TW28"/>
<dbReference type="Gene3D" id="1.10.287.130">
    <property type="match status" value="1"/>
</dbReference>
<dbReference type="Gene3D" id="3.40.50.2300">
    <property type="match status" value="1"/>
</dbReference>
<evidence type="ECO:0000313" key="7">
    <source>
        <dbReference type="Proteomes" id="UP000800235"/>
    </source>
</evidence>
<feature type="compositionally biased region" description="Basic and acidic residues" evidence="3">
    <location>
        <begin position="608"/>
        <end position="617"/>
    </location>
</feature>
<gene>
    <name evidence="6" type="ORF">EJ08DRAFT_652039</name>
</gene>
<protein>
    <recommendedName>
        <fullName evidence="8">Histidine kinase</fullName>
    </recommendedName>
</protein>
<dbReference type="InterPro" id="IPR005467">
    <property type="entry name" value="His_kinase_dom"/>
</dbReference>
<dbReference type="InterPro" id="IPR004358">
    <property type="entry name" value="Sig_transdc_His_kin-like_C"/>
</dbReference>
<feature type="region of interest" description="Disordered" evidence="3">
    <location>
        <begin position="301"/>
        <end position="334"/>
    </location>
</feature>
<dbReference type="InterPro" id="IPR029016">
    <property type="entry name" value="GAF-like_dom_sf"/>
</dbReference>
<dbReference type="EMBL" id="MU007068">
    <property type="protein sequence ID" value="KAF2425745.1"/>
    <property type="molecule type" value="Genomic_DNA"/>
</dbReference>
<dbReference type="InterPro" id="IPR003594">
    <property type="entry name" value="HATPase_dom"/>
</dbReference>
<name>A0A9P4TW28_9PEZI</name>
<dbReference type="Pfam" id="PF02518">
    <property type="entry name" value="HATPase_c"/>
    <property type="match status" value="1"/>
</dbReference>
<feature type="region of interest" description="Disordered" evidence="3">
    <location>
        <begin position="608"/>
        <end position="629"/>
    </location>
</feature>
<dbReference type="CDD" id="cd17546">
    <property type="entry name" value="REC_hyHK_CKI1_RcsC-like"/>
    <property type="match status" value="1"/>
</dbReference>
<evidence type="ECO:0000313" key="6">
    <source>
        <dbReference type="EMBL" id="KAF2425745.1"/>
    </source>
</evidence>
<feature type="compositionally biased region" description="Polar residues" evidence="3">
    <location>
        <begin position="267"/>
        <end position="285"/>
    </location>
</feature>
<evidence type="ECO:0000256" key="3">
    <source>
        <dbReference type="SAM" id="MobiDB-lite"/>
    </source>
</evidence>
<reference evidence="6" key="1">
    <citation type="journal article" date="2020" name="Stud. Mycol.">
        <title>101 Dothideomycetes genomes: a test case for predicting lifestyles and emergence of pathogens.</title>
        <authorList>
            <person name="Haridas S."/>
            <person name="Albert R."/>
            <person name="Binder M."/>
            <person name="Bloem J."/>
            <person name="Labutti K."/>
            <person name="Salamov A."/>
            <person name="Andreopoulos B."/>
            <person name="Baker S."/>
            <person name="Barry K."/>
            <person name="Bills G."/>
            <person name="Bluhm B."/>
            <person name="Cannon C."/>
            <person name="Castanera R."/>
            <person name="Culley D."/>
            <person name="Daum C."/>
            <person name="Ezra D."/>
            <person name="Gonzalez J."/>
            <person name="Henrissat B."/>
            <person name="Kuo A."/>
            <person name="Liang C."/>
            <person name="Lipzen A."/>
            <person name="Lutzoni F."/>
            <person name="Magnuson J."/>
            <person name="Mondo S."/>
            <person name="Nolan M."/>
            <person name="Ohm R."/>
            <person name="Pangilinan J."/>
            <person name="Park H.-J."/>
            <person name="Ramirez L."/>
            <person name="Alfaro M."/>
            <person name="Sun H."/>
            <person name="Tritt A."/>
            <person name="Yoshinaga Y."/>
            <person name="Zwiers L.-H."/>
            <person name="Turgeon B."/>
            <person name="Goodwin S."/>
            <person name="Spatafora J."/>
            <person name="Crous P."/>
            <person name="Grigoriev I."/>
        </authorList>
    </citation>
    <scope>NUCLEOTIDE SEQUENCE</scope>
    <source>
        <strain evidence="6">CBS 130266</strain>
    </source>
</reference>
<dbReference type="Gene3D" id="3.30.565.10">
    <property type="entry name" value="Histidine kinase-like ATPase, C-terminal domain"/>
    <property type="match status" value="1"/>
</dbReference>
<dbReference type="OrthoDB" id="303614at2759"/>
<feature type="compositionally biased region" description="Basic and acidic residues" evidence="3">
    <location>
        <begin position="319"/>
        <end position="334"/>
    </location>
</feature>
<feature type="compositionally biased region" description="Polar residues" evidence="3">
    <location>
        <begin position="243"/>
        <end position="252"/>
    </location>
</feature>
<sequence>MAINDSQVALSEPAREHAVYTYYNPTDIIQDFFPLYTEVPETKLPPADYLPKACSDTTLTALAQLATVQLKAARSIVSLIDSSHQYILTEATPSLSLEPGPHPKGSETLWLGAMIIPRAYGLCQRTLELPYNLDPPASIIVNDLHEDAGFDSNCLAANAPRSRFYASIPLRTDEGLVIGAVSILDEEPRNGLSPESLRTFHDITQMIFSYLKTCKLRADQNRSDKMIRGLTSFMSRGAPENVASKNSQQQIVKGNAHSGDQAGRAIGNTNGHSYPQKSQGITASSVPAIRSKSVRRLTLQGATNNAEPPQDQNSGSSGEESKKAKTNKLREKMLPDNAKSMFSKAAETIRINCNYLGVVIFDSTLSTFQSQVSAPSEHDKGADKGAGPECHILGYSSNDTSHEPRIAESDLHALSAMHPTGRIYSISRTGEVSSEEQDLHAHPPFTYSGYKNSQPRGQRSGERMEAEVIRSLAPNARSLVFFPLYDFRRGRWFAGAFCWIGEYDRVLSPELDLLYLRAFGNTMMTELSRLDAVSGEQAKTTFISSISHELRSPLHGILGGVEFLQDTEIDDFQTSMVNSIDVCGRTLLNTINHVMDFAKINHFATEKTKTDGQKDRSTSSQRLRNRPTDMSSLTSIVDLSVTIEETVEAVFLGESYRVTHPKTTDLDSNIKSMDSPGLFAAARKTLHVILDLPKRDNWQYSTQPGSWKRILMNLTGNALKYTETGFVRVSIDFENDEDDYLQSIVMTVQDSGIGISAEFLQSRLFKPFSQENSFATGTGLGLSIVRQIVDSMGGSIDLRSQQGVGTEVKVTLPAPDAVDFPPGSRVEKLASTLAHTRQKRICIFNRELSAEELKEDTTSGDYSKVTESLAATLTNWLEMDVSVATELSGDPADIFLCTEPSFGLIAALRKKHPRGNVPIVLLMAIDTMEAATLRADARVNSKESVVEIITQPCGPYKLAEVLARGLKRNLLIAAEPSISTAEAANATSGADKISASVLRTEDPIEKVVSAPLSVLVETPAAKSPIRDSSLVQVNEVHTDENHILIVDDNAVNIRLLVAFMRKNKFKYAEALNGLEALNTYKAANGAFNTILMDLSMPIMDGTTSSREIRKYEREKGLKPTTIIALTGLASATARIEALANGIDHYMTKPVKLKKLLAYLQGVTGDPNVDAS</sequence>
<dbReference type="SUPFAM" id="SSF47384">
    <property type="entry name" value="Homodimeric domain of signal transducing histidine kinase"/>
    <property type="match status" value="1"/>
</dbReference>
<dbReference type="PANTHER" id="PTHR43719">
    <property type="entry name" value="TWO-COMPONENT HISTIDINE KINASE"/>
    <property type="match status" value="1"/>
</dbReference>
<dbReference type="SUPFAM" id="SSF55874">
    <property type="entry name" value="ATPase domain of HSP90 chaperone/DNA topoisomerase II/histidine kinase"/>
    <property type="match status" value="1"/>
</dbReference>